<evidence type="ECO:0000313" key="2">
    <source>
        <dbReference type="Proteomes" id="UP000078512"/>
    </source>
</evidence>
<dbReference type="OrthoDB" id="2363618at2759"/>
<dbReference type="Proteomes" id="UP000078512">
    <property type="component" value="Unassembled WGS sequence"/>
</dbReference>
<organism evidence="1 2">
    <name type="scientific">Linnemannia elongata AG-77</name>
    <dbReference type="NCBI Taxonomy" id="1314771"/>
    <lineage>
        <taxon>Eukaryota</taxon>
        <taxon>Fungi</taxon>
        <taxon>Fungi incertae sedis</taxon>
        <taxon>Mucoromycota</taxon>
        <taxon>Mortierellomycotina</taxon>
        <taxon>Mortierellomycetes</taxon>
        <taxon>Mortierellales</taxon>
        <taxon>Mortierellaceae</taxon>
        <taxon>Linnemannia</taxon>
    </lineage>
</organism>
<reference evidence="1 2" key="1">
    <citation type="submission" date="2016-05" db="EMBL/GenBank/DDBJ databases">
        <title>Genome sequencing reveals origins of a unique bacterial endosymbiosis in the earliest lineages of terrestrial Fungi.</title>
        <authorList>
            <consortium name="DOE Joint Genome Institute"/>
            <person name="Uehling J."/>
            <person name="Gryganskyi A."/>
            <person name="Hameed K."/>
            <person name="Tschaplinski T."/>
            <person name="Misztal P."/>
            <person name="Wu S."/>
            <person name="Desiro A."/>
            <person name="Vande Pol N."/>
            <person name="Du Z.-Y."/>
            <person name="Zienkiewicz A."/>
            <person name="Zienkiewicz K."/>
            <person name="Morin E."/>
            <person name="Tisserant E."/>
            <person name="Splivallo R."/>
            <person name="Hainaut M."/>
            <person name="Henrissat B."/>
            <person name="Ohm R."/>
            <person name="Kuo A."/>
            <person name="Yan J."/>
            <person name="Lipzen A."/>
            <person name="Nolan M."/>
            <person name="Labutti K."/>
            <person name="Barry K."/>
            <person name="Goldstein A."/>
            <person name="Labbe J."/>
            <person name="Schadt C."/>
            <person name="Tuskan G."/>
            <person name="Grigoriev I."/>
            <person name="Martin F."/>
            <person name="Vilgalys R."/>
            <person name="Bonito G."/>
        </authorList>
    </citation>
    <scope>NUCLEOTIDE SEQUENCE [LARGE SCALE GENOMIC DNA]</scope>
    <source>
        <strain evidence="1 2">AG-77</strain>
    </source>
</reference>
<gene>
    <name evidence="1" type="ORF">K457DRAFT_23240</name>
</gene>
<keyword evidence="2" id="KW-1185">Reference proteome</keyword>
<dbReference type="EMBL" id="KV442080">
    <property type="protein sequence ID" value="OAQ25296.1"/>
    <property type="molecule type" value="Genomic_DNA"/>
</dbReference>
<sequence>MAPIDKAFDIFELPQLIADNLSQYDLALSCLVNKSFFNTFTPHLWHSITIHRHDSYPKFQTLEGRAGLLRNGHHIRVLRAYDPIALEPFMESGITCTNLVSLDVAHSLDRCTGEMAIPRTLAMRSRGRRWSNGVGQKQVARLATVLDSDSSSTGTGLFGASASATAGSLSPSKRLRSPAELQSDGETYLVSFLERNPQLEFLVVPSHCLDCQSIVNVTGESLLLLKEFYPQADFYQRGPGTYFLLRKQSIRTLTQTGSVPEAVDGCLKCADSELLYPLLNNYPRLREMQMEISERLNHDALEEVSLADSGFTHLDMSHGWPSLVTRILMRAPPLKNIVMTRDGGAHIAYASDDNVVKDAFLRHAPTLEHLSTASCDFSKSILQAILCSSPTLRTLKTMEDDAVYRPYKEVELDALRIVNSSWACNQLEVFECKILNIPRPDVVITPLDDLFLAHPIPLPHPGPGPVPAAAQAQVPLSGTILVAQQESHAVQRRVLKQLGQLTHLRRLQLGKYGRDWDHPEYSQLEIRGIRTMTVDAYFDRNCLELSLESGLDELAGLKQLEELEVTQMAHRIGLAEVQWMVENWPRLKKIVGLKYLDCDNEVYDNVVGVSGSLEKSEPDHFKWIKENSPDILVY</sequence>
<protein>
    <recommendedName>
        <fullName evidence="3">F-box domain-containing protein</fullName>
    </recommendedName>
</protein>
<accession>A0A197JLC1</accession>
<dbReference type="InterPro" id="IPR032675">
    <property type="entry name" value="LRR_dom_sf"/>
</dbReference>
<name>A0A197JLC1_9FUNG</name>
<evidence type="ECO:0008006" key="3">
    <source>
        <dbReference type="Google" id="ProtNLM"/>
    </source>
</evidence>
<evidence type="ECO:0000313" key="1">
    <source>
        <dbReference type="EMBL" id="OAQ25296.1"/>
    </source>
</evidence>
<proteinExistence type="predicted"/>
<dbReference type="Gene3D" id="3.80.10.10">
    <property type="entry name" value="Ribonuclease Inhibitor"/>
    <property type="match status" value="1"/>
</dbReference>
<dbReference type="AlphaFoldDB" id="A0A197JLC1"/>